<name>S9WP67_9TRYP</name>
<proteinExistence type="predicted"/>
<dbReference type="CDD" id="cd08060">
    <property type="entry name" value="MPN_UPF0172"/>
    <property type="match status" value="1"/>
</dbReference>
<dbReference type="Pfam" id="PF03665">
    <property type="entry name" value="UPF0172"/>
    <property type="match status" value="1"/>
</dbReference>
<evidence type="ECO:0000313" key="2">
    <source>
        <dbReference type="Proteomes" id="UP000515908"/>
    </source>
</evidence>
<dbReference type="Gene3D" id="3.40.140.10">
    <property type="entry name" value="Cytidine Deaminase, domain 2"/>
    <property type="match status" value="1"/>
</dbReference>
<dbReference type="VEuPathDB" id="TriTrypDB:ADEAN_000968000"/>
<dbReference type="PANTHER" id="PTHR12941:SF10">
    <property type="entry name" value="ER MEMBRANE PROTEIN COMPLEX SUBUNIT 8_9 HOMOLOG"/>
    <property type="match status" value="1"/>
</dbReference>
<keyword evidence="2" id="KW-1185">Reference proteome</keyword>
<reference evidence="1 2" key="1">
    <citation type="submission" date="2020-08" db="EMBL/GenBank/DDBJ databases">
        <authorList>
            <person name="Newling K."/>
            <person name="Davey J."/>
            <person name="Forrester S."/>
        </authorList>
    </citation>
    <scope>NUCLEOTIDE SEQUENCE [LARGE SCALE GENOMIC DNA]</scope>
    <source>
        <strain evidence="2">Crithidia deanei Carvalho (ATCC PRA-265)</strain>
    </source>
</reference>
<accession>S9WP67</accession>
<gene>
    <name evidence="1" type="ORF">ADEAN_000968000</name>
</gene>
<dbReference type="Proteomes" id="UP000515908">
    <property type="component" value="Chromosome 24"/>
</dbReference>
<organism evidence="1 2">
    <name type="scientific">Angomonas deanei</name>
    <dbReference type="NCBI Taxonomy" id="59799"/>
    <lineage>
        <taxon>Eukaryota</taxon>
        <taxon>Discoba</taxon>
        <taxon>Euglenozoa</taxon>
        <taxon>Kinetoplastea</taxon>
        <taxon>Metakinetoplastina</taxon>
        <taxon>Trypanosomatida</taxon>
        <taxon>Trypanosomatidae</taxon>
        <taxon>Strigomonadinae</taxon>
        <taxon>Angomonas</taxon>
    </lineage>
</organism>
<dbReference type="PANTHER" id="PTHR12941">
    <property type="entry name" value="ER MEMBRANE PROTEIN COMPLEX"/>
    <property type="match status" value="1"/>
</dbReference>
<sequence length="220" mass="24013">MSTTCVSSVEAYTKALLHCYKHPTQPVMGLLIGKRLGDEGCFVSDAIPLFHATQMNYPHPMVEVALAHAKSAATTQGLSLVGLYLANERLDDKSINSHAASVIARVRKDVQPALVWFIHNDTLTSPPSRLSVTAFVSKNEAEVAKVEEPSAAALSFGTWNKDTVRLDALPAESGITAVGEALEALTQYGLVDFDDHLEHPELNYLVQPLPEIKERNQPRK</sequence>
<dbReference type="AlphaFoldDB" id="S9WP67"/>
<protein>
    <recommendedName>
        <fullName evidence="3">MPN domain-containing protein</fullName>
    </recommendedName>
</protein>
<dbReference type="InterPro" id="IPR005366">
    <property type="entry name" value="EMC8/9"/>
</dbReference>
<dbReference type="OrthoDB" id="194468at2759"/>
<dbReference type="EMBL" id="LR877168">
    <property type="protein sequence ID" value="CAD2222141.1"/>
    <property type="molecule type" value="Genomic_DNA"/>
</dbReference>
<evidence type="ECO:0000313" key="1">
    <source>
        <dbReference type="EMBL" id="CAD2222141.1"/>
    </source>
</evidence>
<evidence type="ECO:0008006" key="3">
    <source>
        <dbReference type="Google" id="ProtNLM"/>
    </source>
</evidence>
<dbReference type="GO" id="GO:0072546">
    <property type="term" value="C:EMC complex"/>
    <property type="evidence" value="ECO:0007669"/>
    <property type="project" value="InterPro"/>
</dbReference>